<evidence type="ECO:0000313" key="7">
    <source>
        <dbReference type="Proteomes" id="UP000264702"/>
    </source>
</evidence>
<evidence type="ECO:0000313" key="6">
    <source>
        <dbReference type="EMBL" id="RFU16638.1"/>
    </source>
</evidence>
<name>A0A372IP34_9BACT</name>
<dbReference type="GO" id="GO:0019843">
    <property type="term" value="F:rRNA binding"/>
    <property type="evidence" value="ECO:0007669"/>
    <property type="project" value="UniProtKB-UniRule"/>
</dbReference>
<dbReference type="GO" id="GO:0005737">
    <property type="term" value="C:cytoplasm"/>
    <property type="evidence" value="ECO:0007669"/>
    <property type="project" value="UniProtKB-ARBA"/>
</dbReference>
<keyword evidence="7" id="KW-1185">Reference proteome</keyword>
<keyword evidence="4 5" id="KW-0694">RNA-binding</keyword>
<dbReference type="NCBIfam" id="TIGR00061">
    <property type="entry name" value="L21"/>
    <property type="match status" value="1"/>
</dbReference>
<dbReference type="GO" id="GO:0006412">
    <property type="term" value="P:translation"/>
    <property type="evidence" value="ECO:0007669"/>
    <property type="project" value="UniProtKB-UniRule"/>
</dbReference>
<dbReference type="Pfam" id="PF00829">
    <property type="entry name" value="Ribosomal_L21p"/>
    <property type="match status" value="1"/>
</dbReference>
<evidence type="ECO:0000256" key="3">
    <source>
        <dbReference type="ARBA" id="ARBA00023274"/>
    </source>
</evidence>
<dbReference type="GO" id="GO:0005840">
    <property type="term" value="C:ribosome"/>
    <property type="evidence" value="ECO:0007669"/>
    <property type="project" value="UniProtKB-KW"/>
</dbReference>
<organism evidence="6 7">
    <name type="scientific">Paracidobacterium acidisoli</name>
    <dbReference type="NCBI Taxonomy" id="2303751"/>
    <lineage>
        <taxon>Bacteria</taxon>
        <taxon>Pseudomonadati</taxon>
        <taxon>Acidobacteriota</taxon>
        <taxon>Terriglobia</taxon>
        <taxon>Terriglobales</taxon>
        <taxon>Acidobacteriaceae</taxon>
        <taxon>Paracidobacterium</taxon>
    </lineage>
</organism>
<dbReference type="Proteomes" id="UP000264702">
    <property type="component" value="Unassembled WGS sequence"/>
</dbReference>
<dbReference type="HAMAP" id="MF_01363">
    <property type="entry name" value="Ribosomal_bL21"/>
    <property type="match status" value="1"/>
</dbReference>
<dbReference type="EMBL" id="QVQT01000003">
    <property type="protein sequence ID" value="RFU16638.1"/>
    <property type="molecule type" value="Genomic_DNA"/>
</dbReference>
<dbReference type="InterPro" id="IPR036164">
    <property type="entry name" value="bL21-like_sf"/>
</dbReference>
<dbReference type="SUPFAM" id="SSF141091">
    <property type="entry name" value="L21p-like"/>
    <property type="match status" value="1"/>
</dbReference>
<accession>A0A372IP34</accession>
<dbReference type="RefSeq" id="WP_117298806.1">
    <property type="nucleotide sequence ID" value="NZ_QVQT02000003.1"/>
</dbReference>
<dbReference type="PANTHER" id="PTHR21349:SF0">
    <property type="entry name" value="LARGE RIBOSOMAL SUBUNIT PROTEIN BL21M"/>
    <property type="match status" value="1"/>
</dbReference>
<protein>
    <recommendedName>
        <fullName evidence="4">Large ribosomal subunit protein bL21</fullName>
    </recommendedName>
</protein>
<keyword evidence="2 4" id="KW-0689">Ribosomal protein</keyword>
<evidence type="ECO:0000256" key="5">
    <source>
        <dbReference type="RuleBase" id="RU000562"/>
    </source>
</evidence>
<dbReference type="GO" id="GO:0003735">
    <property type="term" value="F:structural constituent of ribosome"/>
    <property type="evidence" value="ECO:0007669"/>
    <property type="project" value="InterPro"/>
</dbReference>
<keyword evidence="4 5" id="KW-0699">rRNA-binding</keyword>
<comment type="subunit">
    <text evidence="4">Part of the 50S ribosomal subunit. Contacts protein L20.</text>
</comment>
<dbReference type="GO" id="GO:1990904">
    <property type="term" value="C:ribonucleoprotein complex"/>
    <property type="evidence" value="ECO:0007669"/>
    <property type="project" value="UniProtKB-KW"/>
</dbReference>
<dbReference type="OrthoDB" id="9813334at2"/>
<comment type="caution">
    <text evidence="6">The sequence shown here is derived from an EMBL/GenBank/DDBJ whole genome shotgun (WGS) entry which is preliminary data.</text>
</comment>
<evidence type="ECO:0000256" key="4">
    <source>
        <dbReference type="HAMAP-Rule" id="MF_01363"/>
    </source>
</evidence>
<comment type="function">
    <text evidence="4 5">This protein binds to 23S rRNA in the presence of protein L20.</text>
</comment>
<comment type="similarity">
    <text evidence="1 4 5">Belongs to the bacterial ribosomal protein bL21 family.</text>
</comment>
<dbReference type="PANTHER" id="PTHR21349">
    <property type="entry name" value="50S RIBOSOMAL PROTEIN L21"/>
    <property type="match status" value="1"/>
</dbReference>
<sequence>MYAVIRTGGKQYRVAPGDVLKVEKVVADDNGTVEFSDVVAASSEAGSFADPAGAKVVASVVGDGRGDKILVFHYKRKKQYKKLQGHRQSFTQIRINEIVVGGNSYTAQ</sequence>
<dbReference type="AlphaFoldDB" id="A0A372IP34"/>
<dbReference type="InterPro" id="IPR028909">
    <property type="entry name" value="bL21-like"/>
</dbReference>
<proteinExistence type="inferred from homology"/>
<evidence type="ECO:0000256" key="2">
    <source>
        <dbReference type="ARBA" id="ARBA00022980"/>
    </source>
</evidence>
<keyword evidence="3 4" id="KW-0687">Ribonucleoprotein</keyword>
<gene>
    <name evidence="4 6" type="primary">rplU</name>
    <name evidence="6" type="ORF">D0Y96_07690</name>
</gene>
<dbReference type="InterPro" id="IPR001787">
    <property type="entry name" value="Ribosomal_bL21"/>
</dbReference>
<evidence type="ECO:0000256" key="1">
    <source>
        <dbReference type="ARBA" id="ARBA00008563"/>
    </source>
</evidence>
<reference evidence="6 7" key="1">
    <citation type="submission" date="2018-08" db="EMBL/GenBank/DDBJ databases">
        <title>Acidipila sp. 4G-K13, an acidobacterium isolated from forest soil.</title>
        <authorList>
            <person name="Gao Z.-H."/>
            <person name="Qiu L.-H."/>
        </authorList>
    </citation>
    <scope>NUCLEOTIDE SEQUENCE [LARGE SCALE GENOMIC DNA]</scope>
    <source>
        <strain evidence="6 7">4G-K13</strain>
    </source>
</reference>